<keyword evidence="3" id="KW-0804">Transcription</keyword>
<dbReference type="InterPro" id="IPR036390">
    <property type="entry name" value="WH_DNA-bd_sf"/>
</dbReference>
<accession>A0A0R2AWG0</accession>
<keyword evidence="1" id="KW-0805">Transcription regulation</keyword>
<dbReference type="EMBL" id="AYYN01000168">
    <property type="protein sequence ID" value="KRM71018.1"/>
    <property type="molecule type" value="Genomic_DNA"/>
</dbReference>
<dbReference type="GO" id="GO:0003677">
    <property type="term" value="F:DNA binding"/>
    <property type="evidence" value="ECO:0007669"/>
    <property type="project" value="UniProtKB-KW"/>
</dbReference>
<evidence type="ECO:0000313" key="6">
    <source>
        <dbReference type="Proteomes" id="UP000051612"/>
    </source>
</evidence>
<dbReference type="SMART" id="SM00347">
    <property type="entry name" value="HTH_MARR"/>
    <property type="match status" value="1"/>
</dbReference>
<comment type="caution">
    <text evidence="5">The sequence shown here is derived from an EMBL/GenBank/DDBJ whole genome shotgun (WGS) entry which is preliminary data.</text>
</comment>
<dbReference type="InterPro" id="IPR000835">
    <property type="entry name" value="HTH_MarR-typ"/>
</dbReference>
<reference evidence="5 6" key="1">
    <citation type="journal article" date="2015" name="Genome Announc.">
        <title>Expanding the biotechnology potential of lactobacilli through comparative genomics of 213 strains and associated genera.</title>
        <authorList>
            <person name="Sun Z."/>
            <person name="Harris H.M."/>
            <person name="McCann A."/>
            <person name="Guo C."/>
            <person name="Argimon S."/>
            <person name="Zhang W."/>
            <person name="Yang X."/>
            <person name="Jeffery I.B."/>
            <person name="Cooney J.C."/>
            <person name="Kagawa T.F."/>
            <person name="Liu W."/>
            <person name="Song Y."/>
            <person name="Salvetti E."/>
            <person name="Wrobel A."/>
            <person name="Rasinkangas P."/>
            <person name="Parkhill J."/>
            <person name="Rea M.C."/>
            <person name="O'Sullivan O."/>
            <person name="Ritari J."/>
            <person name="Douillard F.P."/>
            <person name="Paul Ross R."/>
            <person name="Yang R."/>
            <person name="Briner A.E."/>
            <person name="Felis G.E."/>
            <person name="de Vos W.M."/>
            <person name="Barrangou R."/>
            <person name="Klaenhammer T.R."/>
            <person name="Caufield P.W."/>
            <person name="Cui Y."/>
            <person name="Zhang H."/>
            <person name="O'Toole P.W."/>
        </authorList>
    </citation>
    <scope>NUCLEOTIDE SEQUENCE [LARGE SCALE GENOMIC DNA]</scope>
    <source>
        <strain evidence="5 6">DSM 20452</strain>
    </source>
</reference>
<evidence type="ECO:0000259" key="4">
    <source>
        <dbReference type="PROSITE" id="PS50995"/>
    </source>
</evidence>
<dbReference type="Gene3D" id="1.10.10.10">
    <property type="entry name" value="Winged helix-like DNA-binding domain superfamily/Winged helix DNA-binding domain"/>
    <property type="match status" value="1"/>
</dbReference>
<organism evidence="5 6">
    <name type="scientific">Ligilactobacillus murinus DSM 20452 = NBRC 14221</name>
    <dbReference type="NCBI Taxonomy" id="1423772"/>
    <lineage>
        <taxon>Bacteria</taxon>
        <taxon>Bacillati</taxon>
        <taxon>Bacillota</taxon>
        <taxon>Bacilli</taxon>
        <taxon>Lactobacillales</taxon>
        <taxon>Lactobacillaceae</taxon>
        <taxon>Ligilactobacillus</taxon>
    </lineage>
</organism>
<keyword evidence="2" id="KW-0238">DNA-binding</keyword>
<dbReference type="GO" id="GO:0003700">
    <property type="term" value="F:DNA-binding transcription factor activity"/>
    <property type="evidence" value="ECO:0007669"/>
    <property type="project" value="InterPro"/>
</dbReference>
<sequence>MNRESLIFMRVSQLQRQLLANSATVLQQVGITNAQYDILNYVYNHTGRTQKELATTLVVTKGNITQIITKMERLDLIKRKQVGKAKQLFVTENGRQIYEQITPKLEKAHADALAKLDLTEQKQLLRLLKLALRG</sequence>
<evidence type="ECO:0000313" key="5">
    <source>
        <dbReference type="EMBL" id="KRM71018.1"/>
    </source>
</evidence>
<dbReference type="PANTHER" id="PTHR42756">
    <property type="entry name" value="TRANSCRIPTIONAL REGULATOR, MARR"/>
    <property type="match status" value="1"/>
</dbReference>
<feature type="domain" description="HTH marR-type" evidence="4">
    <location>
        <begin position="4"/>
        <end position="133"/>
    </location>
</feature>
<gene>
    <name evidence="5" type="ORF">FC48_GL001553</name>
</gene>
<dbReference type="Pfam" id="PF12802">
    <property type="entry name" value="MarR_2"/>
    <property type="match status" value="1"/>
</dbReference>
<dbReference type="Proteomes" id="UP000051612">
    <property type="component" value="Unassembled WGS sequence"/>
</dbReference>
<dbReference type="SUPFAM" id="SSF46785">
    <property type="entry name" value="Winged helix' DNA-binding domain"/>
    <property type="match status" value="1"/>
</dbReference>
<dbReference type="PROSITE" id="PS50995">
    <property type="entry name" value="HTH_MARR_2"/>
    <property type="match status" value="1"/>
</dbReference>
<evidence type="ECO:0000256" key="3">
    <source>
        <dbReference type="ARBA" id="ARBA00023163"/>
    </source>
</evidence>
<protein>
    <submittedName>
        <fullName evidence="5">MarR family transcriptional regulator</fullName>
    </submittedName>
</protein>
<dbReference type="AlphaFoldDB" id="A0A0R2AWG0"/>
<dbReference type="RefSeq" id="WP_056960216.1">
    <property type="nucleotide sequence ID" value="NZ_AYYN01000168.1"/>
</dbReference>
<evidence type="ECO:0000256" key="1">
    <source>
        <dbReference type="ARBA" id="ARBA00023015"/>
    </source>
</evidence>
<dbReference type="PANTHER" id="PTHR42756:SF1">
    <property type="entry name" value="TRANSCRIPTIONAL REPRESSOR OF EMRAB OPERON"/>
    <property type="match status" value="1"/>
</dbReference>
<dbReference type="PATRIC" id="fig|1423772.3.peg.1654"/>
<evidence type="ECO:0000256" key="2">
    <source>
        <dbReference type="ARBA" id="ARBA00023125"/>
    </source>
</evidence>
<proteinExistence type="predicted"/>
<dbReference type="InterPro" id="IPR036388">
    <property type="entry name" value="WH-like_DNA-bd_sf"/>
</dbReference>
<name>A0A0R2AWG0_9LACO</name>